<dbReference type="PROSITE" id="PS50850">
    <property type="entry name" value="MFS"/>
    <property type="match status" value="1"/>
</dbReference>
<dbReference type="Pfam" id="PF07690">
    <property type="entry name" value="MFS_1"/>
    <property type="match status" value="1"/>
</dbReference>
<feature type="transmembrane region" description="Helical" evidence="6">
    <location>
        <begin position="61"/>
        <end position="81"/>
    </location>
</feature>
<dbReference type="RefSeq" id="WP_189036123.1">
    <property type="nucleotide sequence ID" value="NZ_BMMP01000003.1"/>
</dbReference>
<evidence type="ECO:0000256" key="3">
    <source>
        <dbReference type="ARBA" id="ARBA00022692"/>
    </source>
</evidence>
<sequence>MSAPAEVKETRTGRTGPGVRWRVLSANAVVLIVNYGDRAALGVAAPFIVKEFGFSPSTMGILMSAFAFTYAPAAFFGGALADRYGPRKVMTAAVVWWSLFTAAAALCFNTVTFLLQRLLFGLGEGPQGSVTARTMSNWFPRREYATAVGLSFAANPLGAAIGTPVVAGLLVWSGNNWRVPFLVLGAVGVLVAGLWWWVVRDRPEQHPSVRQKELDHIAGGELARPDDASAEAPSVGYYLRRPAVLAAALAFFGFNWITFLFLSWYPTYLVEERGIELEELAWAGSLPWIAGAVGTALGGIVSDRLAKRLNAPYTVRKWAAILGLSVSGLLCFALTSVAGTVLAVGLFTVTMLLLYTSNAQFWALVQECVHPARVGAVSGFVHFCANLAAILAPAATGFLVEDLGSWNAAFSLAAGLAVLGAVVLAVVRRPAPAR</sequence>
<evidence type="ECO:0000256" key="2">
    <source>
        <dbReference type="ARBA" id="ARBA00022475"/>
    </source>
</evidence>
<keyword evidence="9" id="KW-1185">Reference proteome</keyword>
<keyword evidence="4 6" id="KW-1133">Transmembrane helix</keyword>
<dbReference type="InterPro" id="IPR036259">
    <property type="entry name" value="MFS_trans_sf"/>
</dbReference>
<feature type="transmembrane region" description="Helical" evidence="6">
    <location>
        <begin position="93"/>
        <end position="115"/>
    </location>
</feature>
<proteinExistence type="predicted"/>
<comment type="subcellular location">
    <subcellularLocation>
        <location evidence="1">Cell membrane</location>
        <topology evidence="1">Multi-pass membrane protein</topology>
    </subcellularLocation>
</comment>
<keyword evidence="3 6" id="KW-0812">Transmembrane</keyword>
<dbReference type="PIRSF" id="PIRSF002808">
    <property type="entry name" value="Hexose_phosphate_transp"/>
    <property type="match status" value="1"/>
</dbReference>
<feature type="transmembrane region" description="Helical" evidence="6">
    <location>
        <begin position="285"/>
        <end position="306"/>
    </location>
</feature>
<dbReference type="InterPro" id="IPR020846">
    <property type="entry name" value="MFS_dom"/>
</dbReference>
<dbReference type="SUPFAM" id="SSF103473">
    <property type="entry name" value="MFS general substrate transporter"/>
    <property type="match status" value="1"/>
</dbReference>
<feature type="domain" description="Major facilitator superfamily (MFS) profile" evidence="7">
    <location>
        <begin position="23"/>
        <end position="432"/>
    </location>
</feature>
<keyword evidence="5 6" id="KW-0472">Membrane</keyword>
<feature type="transmembrane region" description="Helical" evidence="6">
    <location>
        <begin position="406"/>
        <end position="427"/>
    </location>
</feature>
<protein>
    <submittedName>
        <fullName evidence="8">MFS transporter</fullName>
    </submittedName>
</protein>
<dbReference type="InterPro" id="IPR011701">
    <property type="entry name" value="MFS"/>
</dbReference>
<gene>
    <name evidence="8" type="ORF">GCM10012287_13560</name>
</gene>
<feature type="transmembrane region" description="Helical" evidence="6">
    <location>
        <begin position="177"/>
        <end position="198"/>
    </location>
</feature>
<dbReference type="InterPro" id="IPR000849">
    <property type="entry name" value="Sugar_P_transporter"/>
</dbReference>
<evidence type="ECO:0000259" key="7">
    <source>
        <dbReference type="PROSITE" id="PS50850"/>
    </source>
</evidence>
<feature type="transmembrane region" description="Helical" evidence="6">
    <location>
        <begin position="243"/>
        <end position="265"/>
    </location>
</feature>
<feature type="transmembrane region" description="Helical" evidence="6">
    <location>
        <begin position="28"/>
        <end position="49"/>
    </location>
</feature>
<dbReference type="Proteomes" id="UP000631535">
    <property type="component" value="Unassembled WGS sequence"/>
</dbReference>
<accession>A0ABQ2M1E8</accession>
<dbReference type="PANTHER" id="PTHR11662:SF399">
    <property type="entry name" value="FI19708P1-RELATED"/>
    <property type="match status" value="1"/>
</dbReference>
<keyword evidence="2" id="KW-1003">Cell membrane</keyword>
<evidence type="ECO:0000313" key="8">
    <source>
        <dbReference type="EMBL" id="GGO45492.1"/>
    </source>
</evidence>
<organism evidence="8 9">
    <name type="scientific">Streptomyces daqingensis</name>
    <dbReference type="NCBI Taxonomy" id="1472640"/>
    <lineage>
        <taxon>Bacteria</taxon>
        <taxon>Bacillati</taxon>
        <taxon>Actinomycetota</taxon>
        <taxon>Actinomycetes</taxon>
        <taxon>Kitasatosporales</taxon>
        <taxon>Streptomycetaceae</taxon>
        <taxon>Streptomyces</taxon>
    </lineage>
</organism>
<dbReference type="PANTHER" id="PTHR11662">
    <property type="entry name" value="SOLUTE CARRIER FAMILY 17"/>
    <property type="match status" value="1"/>
</dbReference>
<evidence type="ECO:0000256" key="4">
    <source>
        <dbReference type="ARBA" id="ARBA00022989"/>
    </source>
</evidence>
<evidence type="ECO:0000313" key="9">
    <source>
        <dbReference type="Proteomes" id="UP000631535"/>
    </source>
</evidence>
<evidence type="ECO:0000256" key="1">
    <source>
        <dbReference type="ARBA" id="ARBA00004651"/>
    </source>
</evidence>
<name>A0ABQ2M1E8_9ACTN</name>
<feature type="transmembrane region" description="Helical" evidence="6">
    <location>
        <begin position="377"/>
        <end position="400"/>
    </location>
</feature>
<comment type="caution">
    <text evidence="8">The sequence shown here is derived from an EMBL/GenBank/DDBJ whole genome shotgun (WGS) entry which is preliminary data.</text>
</comment>
<reference evidence="9" key="1">
    <citation type="journal article" date="2019" name="Int. J. Syst. Evol. Microbiol.">
        <title>The Global Catalogue of Microorganisms (GCM) 10K type strain sequencing project: providing services to taxonomists for standard genome sequencing and annotation.</title>
        <authorList>
            <consortium name="The Broad Institute Genomics Platform"/>
            <consortium name="The Broad Institute Genome Sequencing Center for Infectious Disease"/>
            <person name="Wu L."/>
            <person name="Ma J."/>
        </authorList>
    </citation>
    <scope>NUCLEOTIDE SEQUENCE [LARGE SCALE GENOMIC DNA]</scope>
    <source>
        <strain evidence="9">CGMCC 4.7178</strain>
    </source>
</reference>
<dbReference type="Gene3D" id="1.20.1250.20">
    <property type="entry name" value="MFS general substrate transporter like domains"/>
    <property type="match status" value="2"/>
</dbReference>
<dbReference type="EMBL" id="BMMP01000003">
    <property type="protein sequence ID" value="GGO45492.1"/>
    <property type="molecule type" value="Genomic_DNA"/>
</dbReference>
<evidence type="ECO:0000256" key="6">
    <source>
        <dbReference type="SAM" id="Phobius"/>
    </source>
</evidence>
<feature type="transmembrane region" description="Helical" evidence="6">
    <location>
        <begin position="318"/>
        <end position="338"/>
    </location>
</feature>
<feature type="transmembrane region" description="Helical" evidence="6">
    <location>
        <begin position="344"/>
        <end position="365"/>
    </location>
</feature>
<evidence type="ECO:0000256" key="5">
    <source>
        <dbReference type="ARBA" id="ARBA00023136"/>
    </source>
</evidence>
<dbReference type="CDD" id="cd17319">
    <property type="entry name" value="MFS_ExuT_GudP_like"/>
    <property type="match status" value="1"/>
</dbReference>
<dbReference type="InterPro" id="IPR050382">
    <property type="entry name" value="MFS_Na/Anion_cotransporter"/>
</dbReference>